<dbReference type="Proteomes" id="UP000887575">
    <property type="component" value="Unassembled WGS sequence"/>
</dbReference>
<evidence type="ECO:0000259" key="3">
    <source>
        <dbReference type="Pfam" id="PF10328"/>
    </source>
</evidence>
<dbReference type="SUPFAM" id="SSF81321">
    <property type="entry name" value="Family A G protein-coupled receptor-like"/>
    <property type="match status" value="1"/>
</dbReference>
<feature type="transmembrane region" description="Helical" evidence="2">
    <location>
        <begin position="42"/>
        <end position="67"/>
    </location>
</feature>
<keyword evidence="2" id="KW-0472">Membrane</keyword>
<evidence type="ECO:0000313" key="5">
    <source>
        <dbReference type="WBParaSite" id="MBELARI_LOCUS4613"/>
    </source>
</evidence>
<feature type="transmembrane region" description="Helical" evidence="2">
    <location>
        <begin position="87"/>
        <end position="112"/>
    </location>
</feature>
<feature type="transmembrane region" description="Helical" evidence="2">
    <location>
        <begin position="6"/>
        <end position="30"/>
    </location>
</feature>
<reference evidence="5" key="1">
    <citation type="submission" date="2024-02" db="UniProtKB">
        <authorList>
            <consortium name="WormBaseParasite"/>
        </authorList>
    </citation>
    <scope>IDENTIFICATION</scope>
</reference>
<feature type="transmembrane region" description="Helical" evidence="2">
    <location>
        <begin position="225"/>
        <end position="247"/>
    </location>
</feature>
<feature type="transmembrane region" description="Helical" evidence="2">
    <location>
        <begin position="186"/>
        <end position="204"/>
    </location>
</feature>
<sequence length="328" mass="37708">MSLHYMLCLLIAWVMITMLCCNFFVSLIFVKGGFLKEAAPIYSIIFYNICVGTCQLVTHIFTLLPAIFPRENIFDLYTIGHYVHSVWILSLWYAASYVHILMAANRISVFVLPRFARQLTLRNVKIALVFISILSISTSIYTQLLTPCCRLYMEQATYSYNYLPTRPGRNMTKNISKYFIDMPIESTVTGFCIISYAFICFYINKMQRKQNDGDKKEKKMMRKEIMCCVQCFLTCAFYTFTWFSVHFFPSLGFTTMEPYASISLVYMLDCGMNAVIMLLNNEEVRRKAARLHFVSGGYTIEPTNISTAKEISSTNRPPPSGTSNKSTN</sequence>
<evidence type="ECO:0000256" key="2">
    <source>
        <dbReference type="SAM" id="Phobius"/>
    </source>
</evidence>
<dbReference type="WBParaSite" id="MBELARI_LOCUS4613">
    <property type="protein sequence ID" value="MBELARI_LOCUS4613"/>
    <property type="gene ID" value="MBELARI_LOCUS4613"/>
</dbReference>
<feature type="transmembrane region" description="Helical" evidence="2">
    <location>
        <begin position="259"/>
        <end position="280"/>
    </location>
</feature>
<dbReference type="InterPro" id="IPR019430">
    <property type="entry name" value="7TM_GPCR_serpentine_rcpt_Srx"/>
</dbReference>
<keyword evidence="2" id="KW-1133">Transmembrane helix</keyword>
<accession>A0AAF3FFD7</accession>
<dbReference type="AlphaFoldDB" id="A0AAF3FFD7"/>
<dbReference type="Gene3D" id="1.20.1070.10">
    <property type="entry name" value="Rhodopsin 7-helix transmembrane proteins"/>
    <property type="match status" value="1"/>
</dbReference>
<proteinExistence type="predicted"/>
<keyword evidence="4" id="KW-1185">Reference proteome</keyword>
<evidence type="ECO:0000313" key="4">
    <source>
        <dbReference type="Proteomes" id="UP000887575"/>
    </source>
</evidence>
<organism evidence="4 5">
    <name type="scientific">Mesorhabditis belari</name>
    <dbReference type="NCBI Taxonomy" id="2138241"/>
    <lineage>
        <taxon>Eukaryota</taxon>
        <taxon>Metazoa</taxon>
        <taxon>Ecdysozoa</taxon>
        <taxon>Nematoda</taxon>
        <taxon>Chromadorea</taxon>
        <taxon>Rhabditida</taxon>
        <taxon>Rhabditina</taxon>
        <taxon>Rhabditomorpha</taxon>
        <taxon>Rhabditoidea</taxon>
        <taxon>Rhabditidae</taxon>
        <taxon>Mesorhabditinae</taxon>
        <taxon>Mesorhabditis</taxon>
    </lineage>
</organism>
<name>A0AAF3FFD7_9BILA</name>
<protein>
    <recommendedName>
        <fullName evidence="3">7TM GPCR serpentine receptor class x (Srx) domain-containing protein</fullName>
    </recommendedName>
</protein>
<feature type="transmembrane region" description="Helical" evidence="2">
    <location>
        <begin position="124"/>
        <end position="144"/>
    </location>
</feature>
<feature type="region of interest" description="Disordered" evidence="1">
    <location>
        <begin position="307"/>
        <end position="328"/>
    </location>
</feature>
<keyword evidence="2" id="KW-0812">Transmembrane</keyword>
<dbReference type="Pfam" id="PF10328">
    <property type="entry name" value="7TM_GPCR_Srx"/>
    <property type="match status" value="1"/>
</dbReference>
<evidence type="ECO:0000256" key="1">
    <source>
        <dbReference type="SAM" id="MobiDB-lite"/>
    </source>
</evidence>
<feature type="domain" description="7TM GPCR serpentine receptor class x (Srx)" evidence="3">
    <location>
        <begin position="20"/>
        <end position="277"/>
    </location>
</feature>
<dbReference type="PANTHER" id="PTHR22718:SF11">
    <property type="entry name" value="7TM GPCR SERPENTINE RECEPTOR CLASS X (SRX) DOMAIN-CONTAINING PROTEIN"/>
    <property type="match status" value="1"/>
</dbReference>
<dbReference type="PANTHER" id="PTHR22718">
    <property type="entry name" value="SERPENTINE RECEPTOR, CLASS X"/>
    <property type="match status" value="1"/>
</dbReference>